<dbReference type="InterPro" id="IPR036116">
    <property type="entry name" value="FN3_sf"/>
</dbReference>
<name>A0ABV5J225_9BACT</name>
<dbReference type="InterPro" id="IPR013783">
    <property type="entry name" value="Ig-like_fold"/>
</dbReference>
<dbReference type="SMART" id="SM00060">
    <property type="entry name" value="FN3"/>
    <property type="match status" value="1"/>
</dbReference>
<dbReference type="SUPFAM" id="SSF49265">
    <property type="entry name" value="Fibronectin type III"/>
    <property type="match status" value="1"/>
</dbReference>
<comment type="caution">
    <text evidence="6">The sequence shown here is derived from an EMBL/GenBank/DDBJ whole genome shotgun (WGS) entry which is preliminary data.</text>
</comment>
<dbReference type="EMBL" id="JBHMEW010000011">
    <property type="protein sequence ID" value="MFB9210776.1"/>
    <property type="molecule type" value="Genomic_DNA"/>
</dbReference>
<dbReference type="SUPFAM" id="SSF75005">
    <property type="entry name" value="Arabinanase/levansucrase/invertase"/>
    <property type="match status" value="1"/>
</dbReference>
<keyword evidence="3" id="KW-0326">Glycosidase</keyword>
<dbReference type="InterPro" id="IPR023296">
    <property type="entry name" value="Glyco_hydro_beta-prop_sf"/>
</dbReference>
<accession>A0ABV5J225</accession>
<dbReference type="CDD" id="cd00063">
    <property type="entry name" value="FN3"/>
    <property type="match status" value="1"/>
</dbReference>
<dbReference type="Pfam" id="PF04616">
    <property type="entry name" value="Glyco_hydro_43"/>
    <property type="match status" value="1"/>
</dbReference>
<dbReference type="Gene3D" id="2.115.10.20">
    <property type="entry name" value="Glycosyl hydrolase domain, family 43"/>
    <property type="match status" value="1"/>
</dbReference>
<dbReference type="Pfam" id="PF00754">
    <property type="entry name" value="F5_F8_type_C"/>
    <property type="match status" value="1"/>
</dbReference>
<organism evidence="6 7">
    <name type="scientific">Echinicola jeungdonensis</name>
    <dbReference type="NCBI Taxonomy" id="709343"/>
    <lineage>
        <taxon>Bacteria</taxon>
        <taxon>Pseudomonadati</taxon>
        <taxon>Bacteroidota</taxon>
        <taxon>Cytophagia</taxon>
        <taxon>Cytophagales</taxon>
        <taxon>Cyclobacteriaceae</taxon>
        <taxon>Echinicola</taxon>
    </lineage>
</organism>
<gene>
    <name evidence="6" type="ORF">ACFFUR_03095</name>
</gene>
<dbReference type="PROSITE" id="PS50022">
    <property type="entry name" value="FA58C_3"/>
    <property type="match status" value="1"/>
</dbReference>
<dbReference type="Gene3D" id="2.60.40.10">
    <property type="entry name" value="Immunoglobulins"/>
    <property type="match status" value="1"/>
</dbReference>
<proteinExistence type="inferred from homology"/>
<evidence type="ECO:0000256" key="2">
    <source>
        <dbReference type="ARBA" id="ARBA00022801"/>
    </source>
</evidence>
<evidence type="ECO:0000259" key="4">
    <source>
        <dbReference type="PROSITE" id="PS50022"/>
    </source>
</evidence>
<dbReference type="PANTHER" id="PTHR42812">
    <property type="entry name" value="BETA-XYLOSIDASE"/>
    <property type="match status" value="1"/>
</dbReference>
<dbReference type="Gene3D" id="2.60.120.260">
    <property type="entry name" value="Galactose-binding domain-like"/>
    <property type="match status" value="1"/>
</dbReference>
<dbReference type="CDD" id="cd08982">
    <property type="entry name" value="GH43-like"/>
    <property type="match status" value="1"/>
</dbReference>
<dbReference type="Proteomes" id="UP001589654">
    <property type="component" value="Unassembled WGS sequence"/>
</dbReference>
<dbReference type="InterPro" id="IPR003961">
    <property type="entry name" value="FN3_dom"/>
</dbReference>
<evidence type="ECO:0000256" key="1">
    <source>
        <dbReference type="ARBA" id="ARBA00009865"/>
    </source>
</evidence>
<feature type="domain" description="Fibronectin type-III" evidence="5">
    <location>
        <begin position="526"/>
        <end position="610"/>
    </location>
</feature>
<dbReference type="RefSeq" id="WP_290247325.1">
    <property type="nucleotide sequence ID" value="NZ_JAUFQT010000001.1"/>
</dbReference>
<dbReference type="PANTHER" id="PTHR42812:SF12">
    <property type="entry name" value="BETA-XYLOSIDASE-RELATED"/>
    <property type="match status" value="1"/>
</dbReference>
<keyword evidence="7" id="KW-1185">Reference proteome</keyword>
<dbReference type="Pfam" id="PF00041">
    <property type="entry name" value="fn3"/>
    <property type="match status" value="1"/>
</dbReference>
<evidence type="ECO:0000256" key="3">
    <source>
        <dbReference type="ARBA" id="ARBA00023295"/>
    </source>
</evidence>
<keyword evidence="2" id="KW-0378">Hydrolase</keyword>
<protein>
    <submittedName>
        <fullName evidence="6">Family 43 glycosylhydrolase</fullName>
    </submittedName>
</protein>
<dbReference type="InterPro" id="IPR051795">
    <property type="entry name" value="Glycosyl_Hydrlase_43"/>
</dbReference>
<evidence type="ECO:0000313" key="7">
    <source>
        <dbReference type="Proteomes" id="UP001589654"/>
    </source>
</evidence>
<dbReference type="InterPro" id="IPR000421">
    <property type="entry name" value="FA58C"/>
</dbReference>
<evidence type="ECO:0000313" key="6">
    <source>
        <dbReference type="EMBL" id="MFB9210776.1"/>
    </source>
</evidence>
<reference evidence="6 7" key="1">
    <citation type="submission" date="2024-09" db="EMBL/GenBank/DDBJ databases">
        <authorList>
            <person name="Sun Q."/>
            <person name="Mori K."/>
        </authorList>
    </citation>
    <scope>NUCLEOTIDE SEQUENCE [LARGE SCALE GENOMIC DNA]</scope>
    <source>
        <strain evidence="6 7">CECT 7682</strain>
    </source>
</reference>
<feature type="domain" description="F5/8 type C" evidence="4">
    <location>
        <begin position="362"/>
        <end position="518"/>
    </location>
</feature>
<sequence>MKKLFAILIISHILYTCSQPTLEENDNRPKKEAKRDFSTYCNPINIDYSYMSHYRAKNNVSYRSGADPAVVNFKGKYYLFVTRSHGYWTSDDMSNWEFIRPQSWYFNGSNAPAAAVKEDKIIVLGDPSGRGAVIETDNPELGDWKTNFAVINMPGGVQDPCLFVDDDGRVYLYEESSNKWPIRGVELDPDNFYVPKGEQKDLFNLEPEKHGWERFGQDHRSELDPFIEGPWMVKHNGTYYLEYGAPGTQWNVYADGVYTSDSPLGPFTYAPYNPISYKPGGFLKGSGHGSTVKDNNGNLWHYATMAISVNYKFERRIGMYPAGFEDDGQMYVNTAYGDYPHFLPDTEVENHKNRFTGWMLLSYNKPVSTNSSLVDADINVVDESEKGYMQEQIREFDISQVNDEEIRSYWVSEANHDSIYVEMDLKKPMDIKALQINFQDFNSKIFGRPDTLKHQFEILTSLDGENWETAVDYSNNQKDIPHAYIELENPIEARYVRYDHKYCTNNYLAISELRVFGKGQEAPPATPANFKAERQSDRRNTNLYWDPVEGATGYVIYWGIAEDKLNLSALMYDEPNYELRALNTDQEYYYQVEAFNENGISERSEVLYTK</sequence>
<evidence type="ECO:0000259" key="5">
    <source>
        <dbReference type="PROSITE" id="PS50853"/>
    </source>
</evidence>
<dbReference type="PROSITE" id="PS50853">
    <property type="entry name" value="FN3"/>
    <property type="match status" value="1"/>
</dbReference>
<dbReference type="InterPro" id="IPR006710">
    <property type="entry name" value="Glyco_hydro_43"/>
</dbReference>
<dbReference type="SUPFAM" id="SSF49785">
    <property type="entry name" value="Galactose-binding domain-like"/>
    <property type="match status" value="1"/>
</dbReference>
<dbReference type="InterPro" id="IPR008979">
    <property type="entry name" value="Galactose-bd-like_sf"/>
</dbReference>
<comment type="similarity">
    <text evidence="1">Belongs to the glycosyl hydrolase 43 family.</text>
</comment>